<gene>
    <name evidence="7" type="ORF">ACFQDO_05900</name>
</gene>
<dbReference type="Proteomes" id="UP001596189">
    <property type="component" value="Unassembled WGS sequence"/>
</dbReference>
<evidence type="ECO:0000256" key="4">
    <source>
        <dbReference type="ARBA" id="ARBA00022989"/>
    </source>
</evidence>
<evidence type="ECO:0000256" key="2">
    <source>
        <dbReference type="ARBA" id="ARBA00022475"/>
    </source>
</evidence>
<feature type="transmembrane region" description="Helical" evidence="6">
    <location>
        <begin position="190"/>
        <end position="212"/>
    </location>
</feature>
<evidence type="ECO:0000256" key="6">
    <source>
        <dbReference type="SAM" id="Phobius"/>
    </source>
</evidence>
<protein>
    <submittedName>
        <fullName evidence="7">YhjD/YihY/BrkB family envelope integrity protein</fullName>
    </submittedName>
</protein>
<feature type="transmembrane region" description="Helical" evidence="6">
    <location>
        <begin position="254"/>
        <end position="280"/>
    </location>
</feature>
<evidence type="ECO:0000256" key="5">
    <source>
        <dbReference type="ARBA" id="ARBA00023136"/>
    </source>
</evidence>
<reference evidence="8" key="1">
    <citation type="journal article" date="2019" name="Int. J. Syst. Evol. Microbiol.">
        <title>The Global Catalogue of Microorganisms (GCM) 10K type strain sequencing project: providing services to taxonomists for standard genome sequencing and annotation.</title>
        <authorList>
            <consortium name="The Broad Institute Genomics Platform"/>
            <consortium name="The Broad Institute Genome Sequencing Center for Infectious Disease"/>
            <person name="Wu L."/>
            <person name="Ma J."/>
        </authorList>
    </citation>
    <scope>NUCLEOTIDE SEQUENCE [LARGE SCALE GENOMIC DNA]</scope>
    <source>
        <strain evidence="8">KACC 14249</strain>
    </source>
</reference>
<comment type="caution">
    <text evidence="7">The sequence shown here is derived from an EMBL/GenBank/DDBJ whole genome shotgun (WGS) entry which is preliminary data.</text>
</comment>
<evidence type="ECO:0000256" key="3">
    <source>
        <dbReference type="ARBA" id="ARBA00022692"/>
    </source>
</evidence>
<name>A0ABW1JCD8_9ACTN</name>
<dbReference type="InterPro" id="IPR017039">
    <property type="entry name" value="Virul_fac_BrkB"/>
</dbReference>
<keyword evidence="5 6" id="KW-0472">Membrane</keyword>
<keyword evidence="8" id="KW-1185">Reference proteome</keyword>
<sequence>MSEPLDTTVGRPEANRPLWTKPLDKVAQRQDRIGALARWLADSFVLGCLLRFVRINGRDRILVMASQAFTAMIPLLIVISSFSSDNDALADGMVERFHLSGNGESAMRVLFTRPANAASALTLVGLVVLFYSTMALARYVQRTYQSAWDLPPVGIVGTLNSVLGLALLIGQVVFLSWLSGLVGELRGHQGVVILMHLAIASVLWLQVQYLLLSRRVPRRALVPGSITAAAGQAVVSIYSATWMPHIVSLNSVRYGVIGVTFALLTWLIVVCAGVVAAAVVSAEWAQRAELVPHRMPRV</sequence>
<keyword evidence="4 6" id="KW-1133">Transmembrane helix</keyword>
<organism evidence="7 8">
    <name type="scientific">Angustibacter luteus</name>
    <dbReference type="NCBI Taxonomy" id="658456"/>
    <lineage>
        <taxon>Bacteria</taxon>
        <taxon>Bacillati</taxon>
        <taxon>Actinomycetota</taxon>
        <taxon>Actinomycetes</taxon>
        <taxon>Kineosporiales</taxon>
        <taxon>Kineosporiaceae</taxon>
    </lineage>
</organism>
<keyword evidence="3 6" id="KW-0812">Transmembrane</keyword>
<dbReference type="EMBL" id="JBHSRD010000003">
    <property type="protein sequence ID" value="MFC6006660.1"/>
    <property type="molecule type" value="Genomic_DNA"/>
</dbReference>
<keyword evidence="2" id="KW-1003">Cell membrane</keyword>
<evidence type="ECO:0000313" key="8">
    <source>
        <dbReference type="Proteomes" id="UP001596189"/>
    </source>
</evidence>
<feature type="transmembrane region" description="Helical" evidence="6">
    <location>
        <begin position="117"/>
        <end position="140"/>
    </location>
</feature>
<proteinExistence type="predicted"/>
<comment type="subcellular location">
    <subcellularLocation>
        <location evidence="1">Cell membrane</location>
        <topology evidence="1">Multi-pass membrane protein</topology>
    </subcellularLocation>
</comment>
<feature type="transmembrane region" description="Helical" evidence="6">
    <location>
        <begin position="221"/>
        <end position="242"/>
    </location>
</feature>
<feature type="transmembrane region" description="Helical" evidence="6">
    <location>
        <begin position="152"/>
        <end position="178"/>
    </location>
</feature>
<dbReference type="Pfam" id="PF03631">
    <property type="entry name" value="Virul_fac_BrkB"/>
    <property type="match status" value="1"/>
</dbReference>
<evidence type="ECO:0000313" key="7">
    <source>
        <dbReference type="EMBL" id="MFC6006660.1"/>
    </source>
</evidence>
<dbReference type="RefSeq" id="WP_345718138.1">
    <property type="nucleotide sequence ID" value="NZ_BAABFP010000008.1"/>
</dbReference>
<evidence type="ECO:0000256" key="1">
    <source>
        <dbReference type="ARBA" id="ARBA00004651"/>
    </source>
</evidence>
<accession>A0ABW1JCD8</accession>
<feature type="transmembrane region" description="Helical" evidence="6">
    <location>
        <begin position="61"/>
        <end position="83"/>
    </location>
</feature>